<organism evidence="2 3">
    <name type="scientific">Desulfofundulus thermobenzoicus</name>
    <dbReference type="NCBI Taxonomy" id="29376"/>
    <lineage>
        <taxon>Bacteria</taxon>
        <taxon>Bacillati</taxon>
        <taxon>Bacillota</taxon>
        <taxon>Clostridia</taxon>
        <taxon>Eubacteriales</taxon>
        <taxon>Peptococcaceae</taxon>
        <taxon>Desulfofundulus</taxon>
    </lineage>
</organism>
<evidence type="ECO:0000259" key="1">
    <source>
        <dbReference type="SMART" id="SM00849"/>
    </source>
</evidence>
<dbReference type="GO" id="GO:0042781">
    <property type="term" value="F:3'-tRNA processing endoribonuclease activity"/>
    <property type="evidence" value="ECO:0007669"/>
    <property type="project" value="TreeGrafter"/>
</dbReference>
<gene>
    <name evidence="2" type="ORF">GFC01_02335</name>
</gene>
<dbReference type="Proteomes" id="UP000441717">
    <property type="component" value="Unassembled WGS sequence"/>
</dbReference>
<name>A0A6N7IMC5_9FIRM</name>
<dbReference type="SMART" id="SM00849">
    <property type="entry name" value="Lactamase_B"/>
    <property type="match status" value="1"/>
</dbReference>
<keyword evidence="3" id="KW-1185">Reference proteome</keyword>
<dbReference type="Gene3D" id="3.60.15.10">
    <property type="entry name" value="Ribonuclease Z/Hydroxyacylglutathione hydrolase-like"/>
    <property type="match status" value="1"/>
</dbReference>
<dbReference type="InterPro" id="IPR036866">
    <property type="entry name" value="RibonucZ/Hydroxyglut_hydro"/>
</dbReference>
<dbReference type="PANTHER" id="PTHR46018:SF4">
    <property type="entry name" value="METALLO-HYDROLASE YHFI-RELATED"/>
    <property type="match status" value="1"/>
</dbReference>
<evidence type="ECO:0000313" key="2">
    <source>
        <dbReference type="EMBL" id="MQL51122.1"/>
    </source>
</evidence>
<dbReference type="OrthoDB" id="9800940at2"/>
<dbReference type="Pfam" id="PF12706">
    <property type="entry name" value="Lactamase_B_2"/>
    <property type="match status" value="1"/>
</dbReference>
<feature type="domain" description="Metallo-beta-lactamase" evidence="1">
    <location>
        <begin position="18"/>
        <end position="223"/>
    </location>
</feature>
<dbReference type="EMBL" id="WHYR01000004">
    <property type="protein sequence ID" value="MQL51122.1"/>
    <property type="molecule type" value="Genomic_DNA"/>
</dbReference>
<keyword evidence="2" id="KW-0378">Hydrolase</keyword>
<evidence type="ECO:0000313" key="3">
    <source>
        <dbReference type="Proteomes" id="UP000441717"/>
    </source>
</evidence>
<dbReference type="AlphaFoldDB" id="A0A6N7IMC5"/>
<proteinExistence type="predicted"/>
<dbReference type="InterPro" id="IPR001279">
    <property type="entry name" value="Metallo-B-lactamas"/>
</dbReference>
<accession>A0A6N7IMC5</accession>
<protein>
    <submittedName>
        <fullName evidence="2">MBL fold metallo-hydrolase</fullName>
    </submittedName>
</protein>
<dbReference type="RefSeq" id="WP_152945044.1">
    <property type="nucleotide sequence ID" value="NZ_WHYR01000004.1"/>
</dbReference>
<dbReference type="PANTHER" id="PTHR46018">
    <property type="entry name" value="ZINC PHOSPHODIESTERASE ELAC PROTEIN 1"/>
    <property type="match status" value="1"/>
</dbReference>
<dbReference type="CDD" id="cd07716">
    <property type="entry name" value="RNaseZ_short-form-like_MBL-fold"/>
    <property type="match status" value="1"/>
</dbReference>
<sequence length="257" mass="28076">MRITVLGCWAPYPRPGGACSGYLLQDAGGNVLIDAGHGSFSHLTRFIHHGDLRAAVITHLHPDHYVDLHCLRHAVAAELMHNRRQRKVQLFIPSEPVHIFAELSACTDAFEIIPIESLPEEEVPPGVRVRCGSVGPVQFFFLPARHSLPAYSLGIEGSGYMVYSGDTAPTEELAALAREAGIFLCEASGQDGDEEHCGDRHMTARQAGALARQAKVKELIITHFFPEYDLEALRAQAGAAFGGRVELATEGDTYFLY</sequence>
<dbReference type="SUPFAM" id="SSF56281">
    <property type="entry name" value="Metallo-hydrolase/oxidoreductase"/>
    <property type="match status" value="1"/>
</dbReference>
<reference evidence="2 3" key="1">
    <citation type="submission" date="2019-10" db="EMBL/GenBank/DDBJ databases">
        <title>Comparative genomics of sulfur disproportionating microorganisms.</title>
        <authorList>
            <person name="Ward L.M."/>
            <person name="Bertran E."/>
            <person name="Johnston D."/>
        </authorList>
    </citation>
    <scope>NUCLEOTIDE SEQUENCE [LARGE SCALE GENOMIC DNA]</scope>
    <source>
        <strain evidence="2 3">DSM 14055</strain>
    </source>
</reference>
<comment type="caution">
    <text evidence="2">The sequence shown here is derived from an EMBL/GenBank/DDBJ whole genome shotgun (WGS) entry which is preliminary data.</text>
</comment>